<accession>A0ABX8VGZ6</accession>
<reference evidence="2 3" key="1">
    <citation type="submission" date="2021-07" db="EMBL/GenBank/DDBJ databases">
        <title>Whole genome sequencing of non-tuberculosis mycobacteria type-strains.</title>
        <authorList>
            <person name="Igarashi Y."/>
            <person name="Osugi A."/>
            <person name="Mitarai S."/>
        </authorList>
    </citation>
    <scope>NUCLEOTIDE SEQUENCE [LARGE SCALE GENOMIC DNA]</scope>
    <source>
        <strain evidence="2 3">JCM 16370</strain>
    </source>
</reference>
<protein>
    <submittedName>
        <fullName evidence="2">Helix-turn-helix domain-containing protein</fullName>
    </submittedName>
</protein>
<keyword evidence="3" id="KW-1185">Reference proteome</keyword>
<evidence type="ECO:0000313" key="2">
    <source>
        <dbReference type="EMBL" id="QYL17066.1"/>
    </source>
</evidence>
<sequence>MSREAAGAAIRTLREARDWSLAELAAATGVSIMGLSFLERGARKPHKGTVQKVENGLGLPPGTYARLVVADDPAAEIAQYLTDSPAPPAPARTTTGIVVSRHSDADVLEAHAEAHLESLNSLIARLPAETSNEYETYIQSVIEQCVKAELLAANSWRVAVNAGAESVDRLMTHLTSLEAIRTGLLARMPGSLSARFDQACTRSDLPEPVIATLIGVDVEQLWDIRNRGAIPPGALPRVRAFVGEQS</sequence>
<dbReference type="Gene3D" id="1.10.260.40">
    <property type="entry name" value="lambda repressor-like DNA-binding domains"/>
    <property type="match status" value="1"/>
</dbReference>
<dbReference type="RefSeq" id="WP_096309476.1">
    <property type="nucleotide sequence ID" value="NZ_BAAAVX010000002.1"/>
</dbReference>
<dbReference type="EMBL" id="CP080333">
    <property type="protein sequence ID" value="QYL17066.1"/>
    <property type="molecule type" value="Genomic_DNA"/>
</dbReference>
<proteinExistence type="predicted"/>
<name>A0ABX8VGZ6_9MYCO</name>
<dbReference type="SUPFAM" id="SSF47413">
    <property type="entry name" value="lambda repressor-like DNA-binding domains"/>
    <property type="match status" value="1"/>
</dbReference>
<dbReference type="Pfam" id="PF01381">
    <property type="entry name" value="HTH_3"/>
    <property type="match status" value="1"/>
</dbReference>
<dbReference type="CDD" id="cd00093">
    <property type="entry name" value="HTH_XRE"/>
    <property type="match status" value="1"/>
</dbReference>
<dbReference type="SMART" id="SM00530">
    <property type="entry name" value="HTH_XRE"/>
    <property type="match status" value="1"/>
</dbReference>
<dbReference type="InterPro" id="IPR001387">
    <property type="entry name" value="Cro/C1-type_HTH"/>
</dbReference>
<evidence type="ECO:0000313" key="3">
    <source>
        <dbReference type="Proteomes" id="UP000825367"/>
    </source>
</evidence>
<dbReference type="InterPro" id="IPR010982">
    <property type="entry name" value="Lambda_DNA-bd_dom_sf"/>
</dbReference>
<evidence type="ECO:0000259" key="1">
    <source>
        <dbReference type="PROSITE" id="PS50943"/>
    </source>
</evidence>
<gene>
    <name evidence="2" type="ORF">K0O64_00255</name>
</gene>
<feature type="domain" description="HTH cro/C1-type" evidence="1">
    <location>
        <begin position="10"/>
        <end position="64"/>
    </location>
</feature>
<organism evidence="2 3">
    <name type="scientific">Mycolicibacterium pallens</name>
    <dbReference type="NCBI Taxonomy" id="370524"/>
    <lineage>
        <taxon>Bacteria</taxon>
        <taxon>Bacillati</taxon>
        <taxon>Actinomycetota</taxon>
        <taxon>Actinomycetes</taxon>
        <taxon>Mycobacteriales</taxon>
        <taxon>Mycobacteriaceae</taxon>
        <taxon>Mycolicibacterium</taxon>
    </lineage>
</organism>
<dbReference type="Proteomes" id="UP000825367">
    <property type="component" value="Chromosome"/>
</dbReference>
<dbReference type="PROSITE" id="PS50943">
    <property type="entry name" value="HTH_CROC1"/>
    <property type="match status" value="1"/>
</dbReference>